<dbReference type="InterPro" id="IPR040680">
    <property type="entry name" value="DUF5643"/>
</dbReference>
<organism evidence="4 5">
    <name type="scientific">Lysinibacillus louembei</name>
    <dbReference type="NCBI Taxonomy" id="1470088"/>
    <lineage>
        <taxon>Bacteria</taxon>
        <taxon>Bacillati</taxon>
        <taxon>Bacillota</taxon>
        <taxon>Bacilli</taxon>
        <taxon>Bacillales</taxon>
        <taxon>Bacillaceae</taxon>
        <taxon>Lysinibacillus</taxon>
    </lineage>
</organism>
<protein>
    <submittedName>
        <fullName evidence="4">DUF4179 domain-containing protein</fullName>
    </submittedName>
</protein>
<feature type="domain" description="DUF4179" evidence="2">
    <location>
        <begin position="39"/>
        <end position="133"/>
    </location>
</feature>
<keyword evidence="1" id="KW-1133">Transmembrane helix</keyword>
<dbReference type="Gene3D" id="2.60.40.1630">
    <property type="entry name" value="bacillus anthracis domain"/>
    <property type="match status" value="1"/>
</dbReference>
<dbReference type="RefSeq" id="WP_319837738.1">
    <property type="nucleotide sequence ID" value="NZ_CP137624.1"/>
</dbReference>
<keyword evidence="1" id="KW-0812">Transmembrane</keyword>
<feature type="domain" description="DUF5643" evidence="3">
    <location>
        <begin position="215"/>
        <end position="327"/>
    </location>
</feature>
<reference evidence="4 5" key="1">
    <citation type="submission" date="2023-09" db="EMBL/GenBank/DDBJ databases">
        <authorList>
            <person name="Page C.A."/>
            <person name="Perez-Diaz I.M."/>
        </authorList>
    </citation>
    <scope>NUCLEOTIDE SEQUENCE [LARGE SCALE GENOMIC DNA]</scope>
    <source>
        <strain evidence="4 5">Ll15</strain>
    </source>
</reference>
<evidence type="ECO:0000256" key="1">
    <source>
        <dbReference type="SAM" id="Phobius"/>
    </source>
</evidence>
<keyword evidence="5" id="KW-1185">Reference proteome</keyword>
<name>A0ABZ0RY33_9BACI</name>
<evidence type="ECO:0000259" key="3">
    <source>
        <dbReference type="Pfam" id="PF18705"/>
    </source>
</evidence>
<dbReference type="Pfam" id="PF13786">
    <property type="entry name" value="DUF4179"/>
    <property type="match status" value="1"/>
</dbReference>
<evidence type="ECO:0000259" key="2">
    <source>
        <dbReference type="Pfam" id="PF13786"/>
    </source>
</evidence>
<dbReference type="InterPro" id="IPR025436">
    <property type="entry name" value="DUF4179"/>
</dbReference>
<evidence type="ECO:0000313" key="4">
    <source>
        <dbReference type="EMBL" id="WPK13137.1"/>
    </source>
</evidence>
<proteinExistence type="predicted"/>
<evidence type="ECO:0000313" key="5">
    <source>
        <dbReference type="Proteomes" id="UP001322664"/>
    </source>
</evidence>
<dbReference type="Proteomes" id="UP001322664">
    <property type="component" value="Chromosome"/>
</dbReference>
<feature type="transmembrane region" description="Helical" evidence="1">
    <location>
        <begin position="43"/>
        <end position="64"/>
    </location>
</feature>
<gene>
    <name evidence="4" type="ORF">R6U77_05465</name>
</gene>
<accession>A0ABZ0RY33</accession>
<keyword evidence="1" id="KW-0472">Membrane</keyword>
<dbReference type="EMBL" id="CP137624">
    <property type="protein sequence ID" value="WPK13137.1"/>
    <property type="molecule type" value="Genomic_DNA"/>
</dbReference>
<dbReference type="Pfam" id="PF18705">
    <property type="entry name" value="DUF5643"/>
    <property type="match status" value="1"/>
</dbReference>
<sequence length="422" mass="48853">MTEFNQQKYENLLQKVPIDTLQQDAQLQAFRRYKKQKQRKKRFGQVMLITACFMLLFIGSIRIFPSFAHAVAQIPSMQPLVKMIVLDKGMKDIVLHDYLEKINLSQTVHDKTLTITNVVADEYGMLISYKLQSATDLFDVQGVQSEVTHDNERIQGSIIADWWMQSKHTYEVENSIQISTYGGLDYSSKDFELMFVVDDSTFKIPFTLKNEIKKSKHYPINQQVTVDGQHFTIHELIISPIQSRLKMSVDPSNTKKILSFEDIRLYDENGEEWGKIHNGFTMHGNIEEQFSIMLESNYFRIPKSLIIKFTKIEAIDRKDTTIIADFDKKQIVSPPSSLPMEVTIRDHYAIEYSFATAQEDYEEISYYLVDAKGDIYYSSSSWLGPQQFMQSFEGEPLSPATIVISSFEQYLNGVEEIHVELK</sequence>